<comment type="caution">
    <text evidence="1">The sequence shown here is derived from an EMBL/GenBank/DDBJ whole genome shotgun (WGS) entry which is preliminary data.</text>
</comment>
<dbReference type="RefSeq" id="WP_303539312.1">
    <property type="nucleotide sequence ID" value="NZ_JAUOTP010000001.1"/>
</dbReference>
<evidence type="ECO:0008006" key="3">
    <source>
        <dbReference type="Google" id="ProtNLM"/>
    </source>
</evidence>
<dbReference type="InterPro" id="IPR011990">
    <property type="entry name" value="TPR-like_helical_dom_sf"/>
</dbReference>
<protein>
    <recommendedName>
        <fullName evidence="3">Alpha/beta hydrolase</fullName>
    </recommendedName>
</protein>
<dbReference type="InterPro" id="IPR029058">
    <property type="entry name" value="AB_hydrolase_fold"/>
</dbReference>
<reference evidence="1" key="1">
    <citation type="submission" date="2023-07" db="EMBL/GenBank/DDBJ databases">
        <authorList>
            <person name="Kim M."/>
        </authorList>
    </citation>
    <scope>NUCLEOTIDE SEQUENCE</scope>
    <source>
        <strain evidence="1">BIUV-7</strain>
    </source>
</reference>
<accession>A0ABT8Y3V0</accession>
<dbReference type="Gene3D" id="1.25.40.10">
    <property type="entry name" value="Tetratricopeptide repeat domain"/>
    <property type="match status" value="1"/>
</dbReference>
<gene>
    <name evidence="1" type="ORF">Q4F19_01185</name>
</gene>
<name>A0ABT8Y3V0_9SPHN</name>
<dbReference type="EMBL" id="JAUOTP010000001">
    <property type="protein sequence ID" value="MDO6412986.1"/>
    <property type="molecule type" value="Genomic_DNA"/>
</dbReference>
<dbReference type="Gene3D" id="3.40.50.1820">
    <property type="entry name" value="alpha/beta hydrolase"/>
    <property type="match status" value="1"/>
</dbReference>
<proteinExistence type="predicted"/>
<evidence type="ECO:0000313" key="1">
    <source>
        <dbReference type="EMBL" id="MDO6412986.1"/>
    </source>
</evidence>
<evidence type="ECO:0000313" key="2">
    <source>
        <dbReference type="Proteomes" id="UP001169764"/>
    </source>
</evidence>
<sequence>MTAETIIQADDVGPGQPEILFRSDHVEVRRILAGDLRHQIVTFESYHDDGGFERTGFGETFFERAGFTGIHVLSAGNDWYQYPEIDAVLAVIREAVSGAERVLTYGSSMGGYAAVRFADAVGATHVLSLSPQYSIDPRRVSADRRWWWDQKRIGFLSRHNGTISCAADVVVAYDPTLKLDRLHAELIGRDVRARFLRLDYAGHPVTTVLSELHLLQTMAVAFATGPLDLGAIQGEFRRRREEASMWLAEYSSRLPEGGKVRAHELAARAVSLAPGSATIQHQYGMRLHDLARYDEAVLAHEAAVAIAPHPIFVLSLSRSLFFAGRLEEALERAEQALAERAFDSEYFRWAARVRLAMGDRVGAYAHARSAFLLARTPRNLWSLIRHGAGRFAAR</sequence>
<dbReference type="SUPFAM" id="SSF48452">
    <property type="entry name" value="TPR-like"/>
    <property type="match status" value="1"/>
</dbReference>
<organism evidence="1 2">
    <name type="scientific">Sphingomonas natans</name>
    <dbReference type="NCBI Taxonomy" id="3063330"/>
    <lineage>
        <taxon>Bacteria</taxon>
        <taxon>Pseudomonadati</taxon>
        <taxon>Pseudomonadota</taxon>
        <taxon>Alphaproteobacteria</taxon>
        <taxon>Sphingomonadales</taxon>
        <taxon>Sphingomonadaceae</taxon>
        <taxon>Sphingomonas</taxon>
    </lineage>
</organism>
<dbReference type="SUPFAM" id="SSF53474">
    <property type="entry name" value="alpha/beta-Hydrolases"/>
    <property type="match status" value="1"/>
</dbReference>
<dbReference type="Proteomes" id="UP001169764">
    <property type="component" value="Unassembled WGS sequence"/>
</dbReference>
<keyword evidence="2" id="KW-1185">Reference proteome</keyword>